<evidence type="ECO:0000259" key="1">
    <source>
        <dbReference type="Pfam" id="PF13304"/>
    </source>
</evidence>
<dbReference type="SUPFAM" id="SSF52540">
    <property type="entry name" value="P-loop containing nucleoside triphosphate hydrolases"/>
    <property type="match status" value="1"/>
</dbReference>
<dbReference type="Proteomes" id="UP000191933">
    <property type="component" value="Unassembled WGS sequence"/>
</dbReference>
<keyword evidence="3" id="KW-1185">Reference proteome</keyword>
<evidence type="ECO:0000313" key="2">
    <source>
        <dbReference type="EMBL" id="CUX02215.1"/>
    </source>
</evidence>
<dbReference type="GO" id="GO:0016887">
    <property type="term" value="F:ATP hydrolysis activity"/>
    <property type="evidence" value="ECO:0007669"/>
    <property type="project" value="InterPro"/>
</dbReference>
<comment type="caution">
    <text evidence="2">The sequence shown here is derived from an EMBL/GenBank/DDBJ whole genome shotgun (WGS) entry which is preliminary data.</text>
</comment>
<dbReference type="InterPro" id="IPR003959">
    <property type="entry name" value="ATPase_AAA_core"/>
</dbReference>
<organism evidence="2 3">
    <name type="scientific">Agrobacterium genomosp. 2 str. CFBP 5494</name>
    <dbReference type="NCBI Taxonomy" id="1183436"/>
    <lineage>
        <taxon>Bacteria</taxon>
        <taxon>Pseudomonadati</taxon>
        <taxon>Pseudomonadota</taxon>
        <taxon>Alphaproteobacteria</taxon>
        <taxon>Hyphomicrobiales</taxon>
        <taxon>Rhizobiaceae</taxon>
        <taxon>Rhizobium/Agrobacterium group</taxon>
        <taxon>Agrobacterium</taxon>
        <taxon>Agrobacterium tumefaciens complex</taxon>
    </lineage>
</organism>
<evidence type="ECO:0000313" key="3">
    <source>
        <dbReference type="Proteomes" id="UP000191933"/>
    </source>
</evidence>
<sequence length="430" mass="48294">MQNICALCGINGNTAKMLLDFRVRNFRSFRDEAVLSLAASNDATLEETHTRITGMDKVKRVLNTAALYGANASGKSNLLRALQFMQAMVMTSTQIQPDQEHGAMAPFLLRPDAKDQPSLFEATFLIGGRRFQYGFEMTSRQVLEEWLLVYEKAKPQVWFNRTYDSKKGKYAFTFSDYFTGPKKLWEQATRKEVLFLTNAVQLNSDLLRPLYQQFSEEMAIFPFGPDVGFEFTAGFSQDSRNKKKVVSLIAAADTGISGFSLESRQARQVSFAFPGGTPEVRDAEMMIPKFGHRAGGELYEFDHGEESAGTQILFGLAGPLLDILQKGRLLIVDELDRSLHPLLVHKIVQMFNDADLNKNGAQLIFSTHDVSLLDGNKLRRDQIWFTEKDNEQVSHLFPLLEFSPRKGEALEKGYLGGRYGGIPILGEVEG</sequence>
<dbReference type="PANTHER" id="PTHR40396:SF1">
    <property type="entry name" value="ATPASE AAA-TYPE CORE DOMAIN-CONTAINING PROTEIN"/>
    <property type="match status" value="1"/>
</dbReference>
<dbReference type="GO" id="GO:0005524">
    <property type="term" value="F:ATP binding"/>
    <property type="evidence" value="ECO:0007669"/>
    <property type="project" value="InterPro"/>
</dbReference>
<dbReference type="CDD" id="cd00267">
    <property type="entry name" value="ABC_ATPase"/>
    <property type="match status" value="1"/>
</dbReference>
<accession>A0A9W5B752</accession>
<dbReference type="Gene3D" id="3.40.50.300">
    <property type="entry name" value="P-loop containing nucleotide triphosphate hydrolases"/>
    <property type="match status" value="2"/>
</dbReference>
<proteinExistence type="predicted"/>
<reference evidence="2 3" key="1">
    <citation type="submission" date="2016-01" db="EMBL/GenBank/DDBJ databases">
        <authorList>
            <person name="Regsiter A."/>
            <person name="william w."/>
        </authorList>
    </citation>
    <scope>NUCLEOTIDE SEQUENCE [LARGE SCALE GENOMIC DNA]</scope>
    <source>
        <strain evidence="2 3">CFBP 5494</strain>
    </source>
</reference>
<dbReference type="EMBL" id="FBVY01000042">
    <property type="protein sequence ID" value="CUX02215.1"/>
    <property type="molecule type" value="Genomic_DNA"/>
</dbReference>
<dbReference type="PANTHER" id="PTHR40396">
    <property type="entry name" value="ATPASE-LIKE PROTEIN"/>
    <property type="match status" value="1"/>
</dbReference>
<name>A0A9W5B752_9HYPH</name>
<dbReference type="Pfam" id="PF13304">
    <property type="entry name" value="AAA_21"/>
    <property type="match status" value="1"/>
</dbReference>
<protein>
    <recommendedName>
        <fullName evidence="1">ATPase AAA-type core domain-containing protein</fullName>
    </recommendedName>
</protein>
<gene>
    <name evidence="2" type="ORF">AGR2A_pa40123</name>
</gene>
<dbReference type="AlphaFoldDB" id="A0A9W5B752"/>
<feature type="domain" description="ATPase AAA-type core" evidence="1">
    <location>
        <begin position="65"/>
        <end position="374"/>
    </location>
</feature>
<dbReference type="InterPro" id="IPR027417">
    <property type="entry name" value="P-loop_NTPase"/>
</dbReference>